<name>A0A7S0PMI7_MICPS</name>
<keyword evidence="3 6" id="KW-0520">NAD</keyword>
<accession>A0A7S0PMI7</accession>
<dbReference type="EMBL" id="HBEV01006089">
    <property type="protein sequence ID" value="CAD8584767.1"/>
    <property type="molecule type" value="Transcribed_RNA"/>
</dbReference>
<dbReference type="NCBIfam" id="TIGR01179">
    <property type="entry name" value="galE"/>
    <property type="match status" value="1"/>
</dbReference>
<evidence type="ECO:0000256" key="4">
    <source>
        <dbReference type="ARBA" id="ARBA00023235"/>
    </source>
</evidence>
<dbReference type="Pfam" id="PF16363">
    <property type="entry name" value="GDP_Man_Dehyd"/>
    <property type="match status" value="1"/>
</dbReference>
<dbReference type="GO" id="GO:0006012">
    <property type="term" value="P:galactose metabolic process"/>
    <property type="evidence" value="ECO:0007669"/>
    <property type="project" value="UniProtKB-UniPathway"/>
</dbReference>
<dbReference type="GO" id="GO:0003978">
    <property type="term" value="F:UDP-glucose 4-epimerase activity"/>
    <property type="evidence" value="ECO:0007669"/>
    <property type="project" value="UniProtKB-UniRule"/>
</dbReference>
<proteinExistence type="inferred from homology"/>
<keyword evidence="5 6" id="KW-0119">Carbohydrate metabolism</keyword>
<comment type="cofactor">
    <cofactor evidence="1 6">
        <name>NAD(+)</name>
        <dbReference type="ChEBI" id="CHEBI:57540"/>
    </cofactor>
</comment>
<dbReference type="Gene3D" id="3.40.50.720">
    <property type="entry name" value="NAD(P)-binding Rossmann-like Domain"/>
    <property type="match status" value="1"/>
</dbReference>
<organism evidence="8">
    <name type="scientific">Micromonas pusilla</name>
    <name type="common">Picoplanktonic green alga</name>
    <name type="synonym">Chromulina pusilla</name>
    <dbReference type="NCBI Taxonomy" id="38833"/>
    <lineage>
        <taxon>Eukaryota</taxon>
        <taxon>Viridiplantae</taxon>
        <taxon>Chlorophyta</taxon>
        <taxon>Mamiellophyceae</taxon>
        <taxon>Mamiellales</taxon>
        <taxon>Mamiellaceae</taxon>
        <taxon>Micromonas</taxon>
    </lineage>
</organism>
<evidence type="ECO:0000256" key="5">
    <source>
        <dbReference type="ARBA" id="ARBA00023277"/>
    </source>
</evidence>
<comment type="similarity">
    <text evidence="2 6">Belongs to the NAD(P)-dependent epimerase/dehydratase family.</text>
</comment>
<feature type="domain" description="NAD(P)-binding" evidence="7">
    <location>
        <begin position="62"/>
        <end position="376"/>
    </location>
</feature>
<dbReference type="InterPro" id="IPR016040">
    <property type="entry name" value="NAD(P)-bd_dom"/>
</dbReference>
<evidence type="ECO:0000256" key="2">
    <source>
        <dbReference type="ARBA" id="ARBA00007637"/>
    </source>
</evidence>
<sequence>MVSSSGRMPVERVGFVALIFAAVLYLGSGSRGGSSYASMRQLEDVQLSLAGANGAPFPGHILVTGGAGFIGSHATLRLLEDGYAVTIVDNYSRGNRGAIEALRKLAPKNKLRVVDGDLGVQRDLERAFGKHKVDAVIHFAAIAYVGESVAQPLAYYRNVTVNTVGLLEAMRRHDVRKLVYSSTCATYGNPDELPITEKTPTVPINPYGKSKLYAEDAIRDYAVANRDFDAAILRYFNVFGSDPRGRLGEYPRPELRAMGRISGACFDAALGNIPELVVMGTDFPTRDGTCVRDYVHVSDLVDAHLAVLGHVANPPVLYNVGTGKGVTVREFVDACKRVTGVDVTVREQRESRPGDYAEVYADVSKIREELGWEARYVDLEESLGHAWAWRSAHKAGY</sequence>
<dbReference type="PANTHER" id="PTHR43725:SF53">
    <property type="entry name" value="UDP-ARABINOSE 4-EPIMERASE 1"/>
    <property type="match status" value="1"/>
</dbReference>
<dbReference type="Gene3D" id="3.90.25.10">
    <property type="entry name" value="UDP-galactose 4-epimerase, domain 1"/>
    <property type="match status" value="1"/>
</dbReference>
<dbReference type="UniPathway" id="UPA00214"/>
<dbReference type="PANTHER" id="PTHR43725">
    <property type="entry name" value="UDP-GLUCOSE 4-EPIMERASE"/>
    <property type="match status" value="1"/>
</dbReference>
<dbReference type="EC" id="5.1.3.-" evidence="6"/>
<evidence type="ECO:0000259" key="7">
    <source>
        <dbReference type="Pfam" id="PF16363"/>
    </source>
</evidence>
<evidence type="ECO:0000256" key="6">
    <source>
        <dbReference type="RuleBase" id="RU366046"/>
    </source>
</evidence>
<evidence type="ECO:0000256" key="3">
    <source>
        <dbReference type="ARBA" id="ARBA00023027"/>
    </source>
</evidence>
<comment type="pathway">
    <text evidence="6">Carbohydrate metabolism; galactose metabolism.</text>
</comment>
<dbReference type="SUPFAM" id="SSF51735">
    <property type="entry name" value="NAD(P)-binding Rossmann-fold domains"/>
    <property type="match status" value="1"/>
</dbReference>
<dbReference type="CDD" id="cd05247">
    <property type="entry name" value="UDP_G4E_1_SDR_e"/>
    <property type="match status" value="1"/>
</dbReference>
<protein>
    <recommendedName>
        <fullName evidence="6">UDP-glucose 4-epimerase</fullName>
        <ecNumber evidence="6">5.1.3.-</ecNumber>
    </recommendedName>
</protein>
<dbReference type="InterPro" id="IPR036291">
    <property type="entry name" value="NAD(P)-bd_dom_sf"/>
</dbReference>
<dbReference type="InterPro" id="IPR005886">
    <property type="entry name" value="UDP_G4E"/>
</dbReference>
<gene>
    <name evidence="8" type="ORF">MSP1404_LOCUS4671</name>
</gene>
<evidence type="ECO:0000313" key="8">
    <source>
        <dbReference type="EMBL" id="CAD8584767.1"/>
    </source>
</evidence>
<reference evidence="8" key="1">
    <citation type="submission" date="2021-01" db="EMBL/GenBank/DDBJ databases">
        <authorList>
            <person name="Corre E."/>
            <person name="Pelletier E."/>
            <person name="Niang G."/>
            <person name="Scheremetjew M."/>
            <person name="Finn R."/>
            <person name="Kale V."/>
            <person name="Holt S."/>
            <person name="Cochrane G."/>
            <person name="Meng A."/>
            <person name="Brown T."/>
            <person name="Cohen L."/>
        </authorList>
    </citation>
    <scope>NUCLEOTIDE SEQUENCE</scope>
    <source>
        <strain evidence="8">CCMP494</strain>
    </source>
</reference>
<dbReference type="AlphaFoldDB" id="A0A7S0PMI7"/>
<evidence type="ECO:0000256" key="1">
    <source>
        <dbReference type="ARBA" id="ARBA00001911"/>
    </source>
</evidence>
<keyword evidence="4 6" id="KW-0413">Isomerase</keyword>
<dbReference type="PRINTS" id="PR01713">
    <property type="entry name" value="NUCEPIMERASE"/>
</dbReference>